<dbReference type="AlphaFoldDB" id="A0A212EL30"/>
<feature type="non-terminal residue" evidence="1">
    <location>
        <position position="1"/>
    </location>
</feature>
<gene>
    <name evidence="1" type="ORF">KGM_204424B</name>
</gene>
<dbReference type="InParanoid" id="A0A212EL30"/>
<dbReference type="Proteomes" id="UP000007151">
    <property type="component" value="Unassembled WGS sequence"/>
</dbReference>
<dbReference type="EMBL" id="AGBW02014143">
    <property type="protein sequence ID" value="OWR42193.1"/>
    <property type="molecule type" value="Genomic_DNA"/>
</dbReference>
<evidence type="ECO:0000313" key="1">
    <source>
        <dbReference type="EMBL" id="OWR42193.1"/>
    </source>
</evidence>
<name>A0A212EL30_DANPL</name>
<keyword evidence="2" id="KW-1185">Reference proteome</keyword>
<comment type="caution">
    <text evidence="1">The sequence shown here is derived from an EMBL/GenBank/DDBJ whole genome shotgun (WGS) entry which is preliminary data.</text>
</comment>
<sequence length="27" mass="2982">GYVVALYRTPLEGGKTWSTIVRIAEDS</sequence>
<evidence type="ECO:0000313" key="2">
    <source>
        <dbReference type="Proteomes" id="UP000007151"/>
    </source>
</evidence>
<proteinExistence type="predicted"/>
<accession>A0A212EL30</accession>
<reference evidence="1 2" key="1">
    <citation type="journal article" date="2011" name="Cell">
        <title>The monarch butterfly genome yields insights into long-distance migration.</title>
        <authorList>
            <person name="Zhan S."/>
            <person name="Merlin C."/>
            <person name="Boore J.L."/>
            <person name="Reppert S.M."/>
        </authorList>
    </citation>
    <scope>NUCLEOTIDE SEQUENCE [LARGE SCALE GENOMIC DNA]</scope>
    <source>
        <strain evidence="1">F-2</strain>
    </source>
</reference>
<dbReference type="KEGG" id="dpl:KGM_204424B"/>
<organism evidence="1 2">
    <name type="scientific">Danaus plexippus plexippus</name>
    <dbReference type="NCBI Taxonomy" id="278856"/>
    <lineage>
        <taxon>Eukaryota</taxon>
        <taxon>Metazoa</taxon>
        <taxon>Ecdysozoa</taxon>
        <taxon>Arthropoda</taxon>
        <taxon>Hexapoda</taxon>
        <taxon>Insecta</taxon>
        <taxon>Pterygota</taxon>
        <taxon>Neoptera</taxon>
        <taxon>Endopterygota</taxon>
        <taxon>Lepidoptera</taxon>
        <taxon>Glossata</taxon>
        <taxon>Ditrysia</taxon>
        <taxon>Papilionoidea</taxon>
        <taxon>Nymphalidae</taxon>
        <taxon>Danainae</taxon>
        <taxon>Danaini</taxon>
        <taxon>Danaina</taxon>
        <taxon>Danaus</taxon>
        <taxon>Danaus</taxon>
    </lineage>
</organism>
<protein>
    <submittedName>
        <fullName evidence="1">Uncharacterized protein</fullName>
    </submittedName>
</protein>